<name>A0A4Z0MJU4_9BACT</name>
<organism evidence="1 2">
    <name type="scientific">Hymenobacter wooponensis</name>
    <dbReference type="NCBI Taxonomy" id="1525360"/>
    <lineage>
        <taxon>Bacteria</taxon>
        <taxon>Pseudomonadati</taxon>
        <taxon>Bacteroidota</taxon>
        <taxon>Cytophagia</taxon>
        <taxon>Cytophagales</taxon>
        <taxon>Hymenobacteraceae</taxon>
        <taxon>Hymenobacter</taxon>
    </lineage>
</organism>
<dbReference type="EMBL" id="SRKZ01000004">
    <property type="protein sequence ID" value="TGD79620.1"/>
    <property type="molecule type" value="Genomic_DNA"/>
</dbReference>
<sequence length="102" mass="10918">MHNAWYSDLSTSAGRRAGVEFACSSVSSPGFEAFFGGNAAAVQGFEQINTALINDLHYLDASRRGHLEESFTSSAATGVWKYVSDLTTEPVATTTGRTETYA</sequence>
<accession>A0A4Z0MJU4</accession>
<evidence type="ECO:0000313" key="1">
    <source>
        <dbReference type="EMBL" id="TGD79620.1"/>
    </source>
</evidence>
<dbReference type="Proteomes" id="UP000298284">
    <property type="component" value="Unassembled WGS sequence"/>
</dbReference>
<gene>
    <name evidence="1" type="ORF">EU557_15485</name>
</gene>
<dbReference type="AlphaFoldDB" id="A0A4Z0MJU4"/>
<dbReference type="OrthoDB" id="9763616at2"/>
<evidence type="ECO:0000313" key="2">
    <source>
        <dbReference type="Proteomes" id="UP000298284"/>
    </source>
</evidence>
<reference evidence="1 2" key="1">
    <citation type="submission" date="2019-04" db="EMBL/GenBank/DDBJ databases">
        <authorList>
            <person name="Feng G."/>
            <person name="Zhang J."/>
            <person name="Zhu H."/>
        </authorList>
    </citation>
    <scope>NUCLEOTIDE SEQUENCE [LARGE SCALE GENOMIC DNA]</scope>
    <source>
        <strain evidence="1 2">JCM 19491</strain>
    </source>
</reference>
<keyword evidence="2" id="KW-1185">Reference proteome</keyword>
<dbReference type="Gene3D" id="3.60.21.70">
    <property type="entry name" value="PhoD-like phosphatase"/>
    <property type="match status" value="1"/>
</dbReference>
<dbReference type="RefSeq" id="WP_135531366.1">
    <property type="nucleotide sequence ID" value="NZ_SRKZ01000004.1"/>
</dbReference>
<comment type="caution">
    <text evidence="1">The sequence shown here is derived from an EMBL/GenBank/DDBJ whole genome shotgun (WGS) entry which is preliminary data.</text>
</comment>
<proteinExistence type="predicted"/>
<protein>
    <submittedName>
        <fullName evidence="1">Uncharacterized protein</fullName>
    </submittedName>
</protein>
<dbReference type="InterPro" id="IPR038607">
    <property type="entry name" value="PhoD-like_sf"/>
</dbReference>